<dbReference type="PANTHER" id="PTHR13593">
    <property type="match status" value="1"/>
</dbReference>
<sequence length="438" mass="49541">MTQCISLVLNVLFFASIFASSVVNPKPANGSMPTNGSDLTNVQCRKPFIDILISPVIEGGTKNEIVLYWTVETLVPDPWIILKNGSVEIFKFQMNSTTGSVETNFSYQNPAKPYSFKKQHLGYTAEYKQGVKGKVIATSSMETNPTWMSDQAATIGELSINNMFIPGTHDSGALTLNDTTSERRIQKYVMAQDEPVINQLIFGIRSLDLRVSYYGFRSHKFENLYINHGVSKVQPLCNVINDVKAFLENTREILILDFHGFPVGFGGLKIPHTKPHDTLVDYLQKELGPFIAPPNLTWNAKLQDFWKINKTVILAYNNEKVLKKYSHLLWPPVYQRWGNCQEPDKLKAYMKNVFENPPEGPWSAQVELTANAGKIITDKMKGLRQMAASINYQVTEWFQTDWGKKCNIVACDFFRNSGIVKTAISWNLRRAKNSSCDL</sequence>
<dbReference type="GO" id="GO:0006629">
    <property type="term" value="P:lipid metabolic process"/>
    <property type="evidence" value="ECO:0007669"/>
    <property type="project" value="InterPro"/>
</dbReference>
<evidence type="ECO:0000313" key="3">
    <source>
        <dbReference type="RefSeq" id="XP_017304272.2"/>
    </source>
</evidence>
<keyword evidence="2" id="KW-1185">Reference proteome</keyword>
<dbReference type="RefSeq" id="XP_017304272.2">
    <property type="nucleotide sequence ID" value="XM_017448783.2"/>
</dbReference>
<dbReference type="InterPro" id="IPR051057">
    <property type="entry name" value="PI-PLC_domain"/>
</dbReference>
<dbReference type="KEGG" id="dci:103521346"/>
<dbReference type="Proteomes" id="UP000079169">
    <property type="component" value="Unplaced"/>
</dbReference>
<name>A0A1S4EQE3_DIACI</name>
<dbReference type="GO" id="GO:0008081">
    <property type="term" value="F:phosphoric diester hydrolase activity"/>
    <property type="evidence" value="ECO:0007669"/>
    <property type="project" value="InterPro"/>
</dbReference>
<feature type="chain" id="PRO_5018207154" evidence="1">
    <location>
        <begin position="20"/>
        <end position="438"/>
    </location>
</feature>
<dbReference type="PANTHER" id="PTHR13593:SF149">
    <property type="entry name" value="PHOSPHATIDYLINOSITOL-SPECIFIC PHOSPHOLIPASE C X DOMAIN CONTAINING, ISOFORM A"/>
    <property type="match status" value="1"/>
</dbReference>
<dbReference type="PaxDb" id="121845-A0A1S4EQE3"/>
<proteinExistence type="predicted"/>
<keyword evidence="1" id="KW-0732">Signal</keyword>
<protein>
    <submittedName>
        <fullName evidence="3">Uncharacterized protein LOC103521346</fullName>
    </submittedName>
</protein>
<dbReference type="SUPFAM" id="SSF51695">
    <property type="entry name" value="PLC-like phosphodiesterases"/>
    <property type="match status" value="1"/>
</dbReference>
<gene>
    <name evidence="3" type="primary">LOC103521346</name>
</gene>
<dbReference type="Gene3D" id="3.20.20.190">
    <property type="entry name" value="Phosphatidylinositol (PI) phosphodiesterase"/>
    <property type="match status" value="1"/>
</dbReference>
<dbReference type="InterPro" id="IPR017946">
    <property type="entry name" value="PLC-like_Pdiesterase_TIM-brl"/>
</dbReference>
<evidence type="ECO:0000313" key="2">
    <source>
        <dbReference type="Proteomes" id="UP000079169"/>
    </source>
</evidence>
<evidence type="ECO:0000256" key="1">
    <source>
        <dbReference type="SAM" id="SignalP"/>
    </source>
</evidence>
<accession>A0A1S4EQE3</accession>
<organism evidence="2 3">
    <name type="scientific">Diaphorina citri</name>
    <name type="common">Asian citrus psyllid</name>
    <dbReference type="NCBI Taxonomy" id="121845"/>
    <lineage>
        <taxon>Eukaryota</taxon>
        <taxon>Metazoa</taxon>
        <taxon>Ecdysozoa</taxon>
        <taxon>Arthropoda</taxon>
        <taxon>Hexapoda</taxon>
        <taxon>Insecta</taxon>
        <taxon>Pterygota</taxon>
        <taxon>Neoptera</taxon>
        <taxon>Paraneoptera</taxon>
        <taxon>Hemiptera</taxon>
        <taxon>Sternorrhyncha</taxon>
        <taxon>Psylloidea</taxon>
        <taxon>Psyllidae</taxon>
        <taxon>Diaphorininae</taxon>
        <taxon>Diaphorina</taxon>
    </lineage>
</organism>
<dbReference type="STRING" id="121845.A0A1S4EQE3"/>
<dbReference type="AlphaFoldDB" id="A0A1S4EQE3"/>
<reference evidence="3" key="1">
    <citation type="submission" date="2025-08" db="UniProtKB">
        <authorList>
            <consortium name="RefSeq"/>
        </authorList>
    </citation>
    <scope>IDENTIFICATION</scope>
</reference>
<feature type="signal peptide" evidence="1">
    <location>
        <begin position="1"/>
        <end position="19"/>
    </location>
</feature>
<dbReference type="GeneID" id="103521346"/>